<evidence type="ECO:0000256" key="1">
    <source>
        <dbReference type="SAM" id="Coils"/>
    </source>
</evidence>
<keyword evidence="5" id="KW-1185">Reference proteome</keyword>
<dbReference type="Gene3D" id="1.10.533.10">
    <property type="entry name" value="Death Domain, Fas"/>
    <property type="match status" value="1"/>
</dbReference>
<name>A0ABY7EIS8_MYAAR</name>
<dbReference type="InterPro" id="IPR001875">
    <property type="entry name" value="DED_dom"/>
</dbReference>
<keyword evidence="1" id="KW-0175">Coiled coil</keyword>
<reference evidence="4" key="1">
    <citation type="submission" date="2022-11" db="EMBL/GenBank/DDBJ databases">
        <title>Centuries of genome instability and evolution in soft-shell clam transmissible cancer (bioRxiv).</title>
        <authorList>
            <person name="Hart S.F.M."/>
            <person name="Yonemitsu M.A."/>
            <person name="Giersch R.M."/>
            <person name="Beal B.F."/>
            <person name="Arriagada G."/>
            <person name="Davis B.W."/>
            <person name="Ostrander E.A."/>
            <person name="Goff S.P."/>
            <person name="Metzger M.J."/>
        </authorList>
    </citation>
    <scope>NUCLEOTIDE SEQUENCE</scope>
    <source>
        <strain evidence="4">MELC-2E11</strain>
        <tissue evidence="4">Siphon/mantle</tissue>
    </source>
</reference>
<feature type="region of interest" description="Disordered" evidence="2">
    <location>
        <begin position="536"/>
        <end position="561"/>
    </location>
</feature>
<evidence type="ECO:0000313" key="4">
    <source>
        <dbReference type="EMBL" id="WAR08934.1"/>
    </source>
</evidence>
<gene>
    <name evidence="4" type="ORF">MAR_018892</name>
</gene>
<dbReference type="EMBL" id="CP111017">
    <property type="protein sequence ID" value="WAR08934.1"/>
    <property type="molecule type" value="Genomic_DNA"/>
</dbReference>
<dbReference type="Proteomes" id="UP001164746">
    <property type="component" value="Chromosome 6"/>
</dbReference>
<dbReference type="Pfam" id="PF01335">
    <property type="entry name" value="DED"/>
    <property type="match status" value="1"/>
</dbReference>
<feature type="region of interest" description="Disordered" evidence="2">
    <location>
        <begin position="605"/>
        <end position="627"/>
    </location>
</feature>
<protein>
    <recommendedName>
        <fullName evidence="3">DED domain-containing protein</fullName>
    </recommendedName>
</protein>
<dbReference type="PROSITE" id="PS50168">
    <property type="entry name" value="DED"/>
    <property type="match status" value="1"/>
</dbReference>
<sequence length="627" mass="72370">MSHEESIDAMPLPPHPANENESFIRRHEPVARTDPPLPLPPPPADWQFNKFLGEIADSLMMEDLVKIKHQFSGDGGIGLSVLEGINTPRELFRILKNRGYLNRNNMIYLQSALKVIGRMDLVQKAIDFCRETGNTLHFYPATEEPENGYRYVRLHVDGIDYSNCTDSYLQQLRERLASILFLPPQFIMIAGIEPSSSMLLTFMIPEQYCELLLNMLKSGEVFPCLQKLGVDVISVDELTVNLNGVTDAEKIETEQQSRLKTVYEQLAEKTKQLEKTELELLSMGRKIDKLSEDLIQANKKAFDADKIQAAFRNINREARKDVFDFEEVFTEPVRSLIQTSLDEFKDGLKKVDDHQKGTVVQILNKHTDILSFSMLEFFQLRETTLQNEIRRLKSLVIPLQCDLAKYQLLANLEKENLEESLLALLQQLFESIQGSVTDIELTDVGLAILRKISRRLRYKEKLKIERKYEWKKDDRIKKDMDTDQSFFLAGILYKEVETKQKLIDYETFISGILDEVGREDLKRKFYELLRTSHQFRRSSKIPDQPKQTPSAQAAQQDPAMSNALQKMAKQVDEMYQQMNSNLCGPRLDTDPLQTPLFDFQSKLFRARGSSTDREESNKERHVSAEQV</sequence>
<dbReference type="InterPro" id="IPR011029">
    <property type="entry name" value="DEATH-like_dom_sf"/>
</dbReference>
<feature type="domain" description="DED" evidence="3">
    <location>
        <begin position="47"/>
        <end position="127"/>
    </location>
</feature>
<evidence type="ECO:0000256" key="2">
    <source>
        <dbReference type="SAM" id="MobiDB-lite"/>
    </source>
</evidence>
<proteinExistence type="predicted"/>
<feature type="coiled-coil region" evidence="1">
    <location>
        <begin position="259"/>
        <end position="293"/>
    </location>
</feature>
<evidence type="ECO:0000313" key="5">
    <source>
        <dbReference type="Proteomes" id="UP001164746"/>
    </source>
</evidence>
<feature type="compositionally biased region" description="Polar residues" evidence="2">
    <location>
        <begin position="545"/>
        <end position="561"/>
    </location>
</feature>
<organism evidence="4 5">
    <name type="scientific">Mya arenaria</name>
    <name type="common">Soft-shell clam</name>
    <dbReference type="NCBI Taxonomy" id="6604"/>
    <lineage>
        <taxon>Eukaryota</taxon>
        <taxon>Metazoa</taxon>
        <taxon>Spiralia</taxon>
        <taxon>Lophotrochozoa</taxon>
        <taxon>Mollusca</taxon>
        <taxon>Bivalvia</taxon>
        <taxon>Autobranchia</taxon>
        <taxon>Heteroconchia</taxon>
        <taxon>Euheterodonta</taxon>
        <taxon>Imparidentia</taxon>
        <taxon>Neoheterodontei</taxon>
        <taxon>Myida</taxon>
        <taxon>Myoidea</taxon>
        <taxon>Myidae</taxon>
        <taxon>Mya</taxon>
    </lineage>
</organism>
<feature type="region of interest" description="Disordered" evidence="2">
    <location>
        <begin position="1"/>
        <end position="20"/>
    </location>
</feature>
<accession>A0ABY7EIS8</accession>
<evidence type="ECO:0000259" key="3">
    <source>
        <dbReference type="PROSITE" id="PS50168"/>
    </source>
</evidence>
<dbReference type="CDD" id="cd00045">
    <property type="entry name" value="DED"/>
    <property type="match status" value="1"/>
</dbReference>
<feature type="compositionally biased region" description="Basic and acidic residues" evidence="2">
    <location>
        <begin position="610"/>
        <end position="627"/>
    </location>
</feature>
<dbReference type="SUPFAM" id="SSF47986">
    <property type="entry name" value="DEATH domain"/>
    <property type="match status" value="1"/>
</dbReference>